<evidence type="ECO:0000313" key="15">
    <source>
        <dbReference type="EMBL" id="TVU08189.1"/>
    </source>
</evidence>
<protein>
    <recommendedName>
        <fullName evidence="11">Ribose-phosphate pyrophosphokinase</fullName>
        <ecNumber evidence="11">2.7.6.1</ecNumber>
    </recommendedName>
</protein>
<evidence type="ECO:0000259" key="14">
    <source>
        <dbReference type="Pfam" id="PF13793"/>
    </source>
</evidence>
<evidence type="ECO:0000256" key="1">
    <source>
        <dbReference type="ARBA" id="ARBA00006478"/>
    </source>
</evidence>
<keyword evidence="5" id="KW-0547">Nucleotide-binding</keyword>
<sequence length="440" mass="47736">MAKLAESNREEHQCGTHLTSIKTSEKESILQIKDRDDDTTITTSPPPPPLSSTSTRAIPARHYYHSPKTLAAQTSAFHFMAAATAAAAGTASSGLISPRRRGASFRVAASRFRSPRCVLGSEQLRAVEGKRMSGGEPRGAVWTPRAPVPTPGPRLAALPPEARDSRMKIFSGTANRPLSQEIASYLGVDLGKIHIKRFADGEIYVQLQESVRGCDVFLVQPTCSPVNENLMELFIMIDACRRASARSITVVIPYFGYARADRKAQGREAITAKLAANLLTEAGSDRVIVCDIHSTQALGYFDIPVDHIHGQPVILDYLASKTLSKDLVVVSPDVGGVVRARAFAKKLSDAPLAIVDKRRQGHNMSEFLLLIDLLQVMHLIGDVKGKVAIMVDDMIDTAGTITSAAALLKQEGAESVYACSTHAVFRFGSCFIEHFCFCYL</sequence>
<dbReference type="GO" id="GO:0000287">
    <property type="term" value="F:magnesium ion binding"/>
    <property type="evidence" value="ECO:0007669"/>
    <property type="project" value="InterPro"/>
</dbReference>
<evidence type="ECO:0000256" key="9">
    <source>
        <dbReference type="ARBA" id="ARBA00049535"/>
    </source>
</evidence>
<reference evidence="15 16" key="1">
    <citation type="journal article" date="2019" name="Sci. Rep.">
        <title>A high-quality genome of Eragrostis curvula grass provides insights into Poaceae evolution and supports new strategies to enhance forage quality.</title>
        <authorList>
            <person name="Carballo J."/>
            <person name="Santos B.A.C.M."/>
            <person name="Zappacosta D."/>
            <person name="Garbus I."/>
            <person name="Selva J.P."/>
            <person name="Gallo C.A."/>
            <person name="Diaz A."/>
            <person name="Albertini E."/>
            <person name="Caccamo M."/>
            <person name="Echenique V."/>
        </authorList>
    </citation>
    <scope>NUCLEOTIDE SEQUENCE [LARGE SCALE GENOMIC DNA]</scope>
    <source>
        <strain evidence="16">cv. Victoria</strain>
        <tissue evidence="15">Leaf</tissue>
    </source>
</reference>
<dbReference type="PANTHER" id="PTHR10210:SF41">
    <property type="entry name" value="RIBOSE-PHOSPHATE PYROPHOSPHOKINASE 1, CHLOROPLASTIC"/>
    <property type="match status" value="1"/>
</dbReference>
<dbReference type="EC" id="2.7.6.1" evidence="11"/>
<name>A0A5J9TA34_9POAL</name>
<dbReference type="InterPro" id="IPR005946">
    <property type="entry name" value="Rib-P_diPkinase"/>
</dbReference>
<accession>A0A5J9TA34</accession>
<evidence type="ECO:0000256" key="4">
    <source>
        <dbReference type="ARBA" id="ARBA00022727"/>
    </source>
</evidence>
<dbReference type="InterPro" id="IPR029057">
    <property type="entry name" value="PRTase-like"/>
</dbReference>
<evidence type="ECO:0000256" key="3">
    <source>
        <dbReference type="ARBA" id="ARBA00022723"/>
    </source>
</evidence>
<dbReference type="OrthoDB" id="413572at2759"/>
<evidence type="ECO:0000313" key="16">
    <source>
        <dbReference type="Proteomes" id="UP000324897"/>
    </source>
</evidence>
<comment type="catalytic activity">
    <reaction evidence="9 11">
        <text>D-ribose 5-phosphate + ATP = 5-phospho-alpha-D-ribose 1-diphosphate + AMP + H(+)</text>
        <dbReference type="Rhea" id="RHEA:15609"/>
        <dbReference type="ChEBI" id="CHEBI:15378"/>
        <dbReference type="ChEBI" id="CHEBI:30616"/>
        <dbReference type="ChEBI" id="CHEBI:58017"/>
        <dbReference type="ChEBI" id="CHEBI:78346"/>
        <dbReference type="ChEBI" id="CHEBI:456215"/>
        <dbReference type="EC" id="2.7.6.1"/>
    </reaction>
</comment>
<dbReference type="PANTHER" id="PTHR10210">
    <property type="entry name" value="RIBOSE-PHOSPHATE DIPHOSPHOKINASE FAMILY MEMBER"/>
    <property type="match status" value="1"/>
</dbReference>
<evidence type="ECO:0000259" key="13">
    <source>
        <dbReference type="Pfam" id="PF00156"/>
    </source>
</evidence>
<proteinExistence type="inferred from homology"/>
<feature type="compositionally biased region" description="Basic and acidic residues" evidence="12">
    <location>
        <begin position="23"/>
        <end position="38"/>
    </location>
</feature>
<evidence type="ECO:0000256" key="5">
    <source>
        <dbReference type="ARBA" id="ARBA00022741"/>
    </source>
</evidence>
<evidence type="ECO:0000256" key="6">
    <source>
        <dbReference type="ARBA" id="ARBA00022777"/>
    </source>
</evidence>
<dbReference type="GO" id="GO:0006164">
    <property type="term" value="P:purine nucleotide biosynthetic process"/>
    <property type="evidence" value="ECO:0007669"/>
    <property type="project" value="TreeGrafter"/>
</dbReference>
<keyword evidence="16" id="KW-1185">Reference proteome</keyword>
<dbReference type="Proteomes" id="UP000324897">
    <property type="component" value="Chromosome 3"/>
</dbReference>
<evidence type="ECO:0000256" key="10">
    <source>
        <dbReference type="RuleBase" id="RU004324"/>
    </source>
</evidence>
<dbReference type="GO" id="GO:0005737">
    <property type="term" value="C:cytoplasm"/>
    <property type="evidence" value="ECO:0007669"/>
    <property type="project" value="TreeGrafter"/>
</dbReference>
<dbReference type="GO" id="GO:0004749">
    <property type="term" value="F:ribose phosphate diphosphokinase activity"/>
    <property type="evidence" value="ECO:0007669"/>
    <property type="project" value="UniProtKB-EC"/>
</dbReference>
<dbReference type="InterPro" id="IPR029099">
    <property type="entry name" value="Pribosyltran_N"/>
</dbReference>
<dbReference type="FunFam" id="3.40.50.2020:FF:000002">
    <property type="entry name" value="Ribose-phosphate pyrophosphokinase"/>
    <property type="match status" value="1"/>
</dbReference>
<keyword evidence="3 11" id="KW-0479">Metal-binding</keyword>
<dbReference type="SUPFAM" id="SSF53271">
    <property type="entry name" value="PRTase-like"/>
    <property type="match status" value="2"/>
</dbReference>
<keyword evidence="2" id="KW-0808">Transferase</keyword>
<dbReference type="GO" id="GO:0016301">
    <property type="term" value="F:kinase activity"/>
    <property type="evidence" value="ECO:0007669"/>
    <property type="project" value="UniProtKB-KW"/>
</dbReference>
<dbReference type="PROSITE" id="PS00114">
    <property type="entry name" value="PRPP_SYNTHASE"/>
    <property type="match status" value="1"/>
</dbReference>
<dbReference type="GO" id="GO:0006015">
    <property type="term" value="P:5-phosphoribose 1-diphosphate biosynthetic process"/>
    <property type="evidence" value="ECO:0007669"/>
    <property type="project" value="TreeGrafter"/>
</dbReference>
<dbReference type="GO" id="GO:0005524">
    <property type="term" value="F:ATP binding"/>
    <property type="evidence" value="ECO:0007669"/>
    <property type="project" value="UniProtKB-KW"/>
</dbReference>
<dbReference type="Pfam" id="PF13793">
    <property type="entry name" value="Pribosyltran_N"/>
    <property type="match status" value="1"/>
</dbReference>
<evidence type="ECO:0000256" key="12">
    <source>
        <dbReference type="SAM" id="MobiDB-lite"/>
    </source>
</evidence>
<organism evidence="15 16">
    <name type="scientific">Eragrostis curvula</name>
    <name type="common">weeping love grass</name>
    <dbReference type="NCBI Taxonomy" id="38414"/>
    <lineage>
        <taxon>Eukaryota</taxon>
        <taxon>Viridiplantae</taxon>
        <taxon>Streptophyta</taxon>
        <taxon>Embryophyta</taxon>
        <taxon>Tracheophyta</taxon>
        <taxon>Spermatophyta</taxon>
        <taxon>Magnoliopsida</taxon>
        <taxon>Liliopsida</taxon>
        <taxon>Poales</taxon>
        <taxon>Poaceae</taxon>
        <taxon>PACMAD clade</taxon>
        <taxon>Chloridoideae</taxon>
        <taxon>Eragrostideae</taxon>
        <taxon>Eragrostidinae</taxon>
        <taxon>Eragrostis</taxon>
    </lineage>
</organism>
<feature type="domain" description="Ribose-phosphate pyrophosphokinase N-terminal" evidence="14">
    <location>
        <begin position="167"/>
        <end position="283"/>
    </location>
</feature>
<dbReference type="SMART" id="SM01400">
    <property type="entry name" value="Pribosyltran_N"/>
    <property type="match status" value="1"/>
</dbReference>
<keyword evidence="7" id="KW-0067">ATP-binding</keyword>
<dbReference type="NCBIfam" id="NF002320">
    <property type="entry name" value="PRK01259.1"/>
    <property type="match status" value="1"/>
</dbReference>
<dbReference type="Gene3D" id="3.40.50.2020">
    <property type="match status" value="2"/>
</dbReference>
<feature type="compositionally biased region" description="Basic and acidic residues" evidence="12">
    <location>
        <begin position="1"/>
        <end position="14"/>
    </location>
</feature>
<keyword evidence="6 11" id="KW-0418">Kinase</keyword>
<dbReference type="InterPro" id="IPR000842">
    <property type="entry name" value="PRib_PP_synth_CS"/>
</dbReference>
<feature type="domain" description="Phosphoribosyltransferase" evidence="13">
    <location>
        <begin position="325"/>
        <end position="421"/>
    </location>
</feature>
<gene>
    <name evidence="15" type="ORF">EJB05_41580</name>
</gene>
<keyword evidence="4 10" id="KW-0545">Nucleotide biosynthesis</keyword>
<dbReference type="NCBIfam" id="TIGR01251">
    <property type="entry name" value="ribP_PPkin"/>
    <property type="match status" value="1"/>
</dbReference>
<dbReference type="InterPro" id="IPR000836">
    <property type="entry name" value="PRTase_dom"/>
</dbReference>
<dbReference type="GO" id="GO:0009156">
    <property type="term" value="P:ribonucleoside monophosphate biosynthetic process"/>
    <property type="evidence" value="ECO:0007669"/>
    <property type="project" value="InterPro"/>
</dbReference>
<evidence type="ECO:0000256" key="7">
    <source>
        <dbReference type="ARBA" id="ARBA00022840"/>
    </source>
</evidence>
<evidence type="ECO:0000256" key="2">
    <source>
        <dbReference type="ARBA" id="ARBA00022679"/>
    </source>
</evidence>
<feature type="region of interest" description="Disordered" evidence="12">
    <location>
        <begin position="129"/>
        <end position="158"/>
    </location>
</feature>
<comment type="caution">
    <text evidence="15">The sequence shown here is derived from an EMBL/GenBank/DDBJ whole genome shotgun (WGS) entry which is preliminary data.</text>
</comment>
<comment type="similarity">
    <text evidence="1 10">Belongs to the ribose-phosphate pyrophosphokinase family.</text>
</comment>
<evidence type="ECO:0000256" key="11">
    <source>
        <dbReference type="RuleBase" id="RU004325"/>
    </source>
</evidence>
<dbReference type="Gramene" id="TVU08189">
    <property type="protein sequence ID" value="TVU08189"/>
    <property type="gene ID" value="EJB05_41580"/>
</dbReference>
<feature type="region of interest" description="Disordered" evidence="12">
    <location>
        <begin position="1"/>
        <end position="56"/>
    </location>
</feature>
<keyword evidence="8 11" id="KW-0460">Magnesium</keyword>
<dbReference type="Pfam" id="PF00156">
    <property type="entry name" value="Pribosyltran"/>
    <property type="match status" value="1"/>
</dbReference>
<dbReference type="CDD" id="cd06223">
    <property type="entry name" value="PRTases_typeI"/>
    <property type="match status" value="1"/>
</dbReference>
<dbReference type="AlphaFoldDB" id="A0A5J9TA34"/>
<dbReference type="EMBL" id="RWGY01000039">
    <property type="protein sequence ID" value="TVU08189.1"/>
    <property type="molecule type" value="Genomic_DNA"/>
</dbReference>
<dbReference type="GO" id="GO:0002189">
    <property type="term" value="C:ribose phosphate diphosphokinase complex"/>
    <property type="evidence" value="ECO:0007669"/>
    <property type="project" value="TreeGrafter"/>
</dbReference>
<feature type="non-terminal residue" evidence="15">
    <location>
        <position position="1"/>
    </location>
</feature>
<evidence type="ECO:0000256" key="8">
    <source>
        <dbReference type="ARBA" id="ARBA00022842"/>
    </source>
</evidence>
<dbReference type="FunFam" id="3.40.50.2020:FF:000014">
    <property type="entry name" value="Ribose-phosphate pyrophosphokinase 1"/>
    <property type="match status" value="1"/>
</dbReference>